<dbReference type="AlphaFoldDB" id="A0A2M4AC45"/>
<evidence type="ECO:0000259" key="4">
    <source>
        <dbReference type="Pfam" id="PF15787"/>
    </source>
</evidence>
<evidence type="ECO:0000256" key="1">
    <source>
        <dbReference type="ARBA" id="ARBA00022574"/>
    </source>
</evidence>
<dbReference type="InterPro" id="IPR016024">
    <property type="entry name" value="ARM-type_fold"/>
</dbReference>
<keyword evidence="5" id="KW-0808">Transferase</keyword>
<sequence>MDSRKDIYNLWVQYTTKNEETYFRQFITGFVNIWHSQLRLDFDDAPRWDEVEPDLGPHLSRLPDELLPAIEKFLIIARDCCENVPEDGAGIADEEMRQNVLLVQCLTVICRHFENIDAVIRSSYISSCIAISNFIITRLDDKKSTDVATDELFVQSVARLLEVLYDPYLTWRSYLRGHHADYSTLSYKISPMHLEIVPFIYDCFQSGKASKNTKIGKDLVHILGAIIAGSQHNGLRAVSPATVTIIIDVISKWDSEAELRRLMLQCFALMAVILQKSSPEQRQIDLLTIFQLYIGAIHELLKTEHFLTKSLSTESFELSHDNDSCIDVGALCATIATVEEFIPEHANKLVLCNALFEAKFLSSLVQIPEQTKRWNVDRQMIGTVLVRVLQRLCYHSEKIQYNLLRTNSINVLFDGLKCYGKPSKGLIEQCLGFAFDDTDSRQVYVSVVTKLIEWIPQTDEAEQSVISEVLQKKCAATMQCKQQVCAQKTIKRIVDVCLKDGNRLSFKCTINLLKLIEELAKYSIYPTEVNSLLRLLRREAQFEHRKQLLETILRISQYRSTLGIAPDNFLDIQTNTSGITIPEIRKWDTAHGFVFHAWLRLEEESTMGQNYRRQLFSLTTTYGTGYEFFIQKSGNFVVSVITKKEFFTATTQSPQLLDGRWHSITVSVVPPKRLFSYHQINVYIDAAQKLGSTMKYASFTEVFHYCSIGAPYNNFRKVSHTSHQSNSARMSPVPDASPSGEREEKAKSGLFPNIIERTFFPGLVSQVPNYFTLPSKSTTSLDPSVKSYPIGMQDLVFGEAVCLKGQLGAVLLADTNVNLKSLFEVGPNVANVLATDVIESFDMASKFVFCFAPSACYDGLCLDLAPGNHYNGHLVANVAQTLSIQNALTGIGGMVALLPVLDYIVQLPASEIPASDELISLSPVESPLKEEHFGDWEMLQLNSLTEPKIIQNPIACFLCLVRNFIAGSEVNKENMLKNDVIAIMSSLLQKCHERLFDVNVLMAVQLLIESLQNEMPTGHVELLHVLHRDLVFNFRIWAKAQFQIVIGHIQYISTLIKDDRKYFRRNFGIQYLLDVVVEAFTVFSYFSSEGAVVVGEFVFRIVRYSVEGVVNIFGLAPLLLFLAAHPRGVSVCELMGMVLVFVEGLWPCGIAFFW</sequence>
<keyword evidence="1" id="KW-0853">WD repeat</keyword>
<dbReference type="EMBL" id="GGFK01005030">
    <property type="protein sequence ID" value="MBW38351.1"/>
    <property type="molecule type" value="Transcribed_RNA"/>
</dbReference>
<dbReference type="PANTHER" id="PTHR46108">
    <property type="entry name" value="BLUE CHEESE"/>
    <property type="match status" value="1"/>
</dbReference>
<dbReference type="SUPFAM" id="SSF49899">
    <property type="entry name" value="Concanavalin A-like lectins/glucanases"/>
    <property type="match status" value="1"/>
</dbReference>
<dbReference type="SUPFAM" id="SSF48371">
    <property type="entry name" value="ARM repeat"/>
    <property type="match status" value="1"/>
</dbReference>
<proteinExistence type="predicted"/>
<dbReference type="Pfam" id="PF15787">
    <property type="entry name" value="DUF4704"/>
    <property type="match status" value="1"/>
</dbReference>
<keyword evidence="3" id="KW-0472">Membrane</keyword>
<reference evidence="5" key="1">
    <citation type="submission" date="2018-01" db="EMBL/GenBank/DDBJ databases">
        <title>An insight into the sialome of Amazonian anophelines.</title>
        <authorList>
            <person name="Ribeiro J.M."/>
            <person name="Scarpassa V."/>
            <person name="Calvo E."/>
        </authorList>
    </citation>
    <scope>NUCLEOTIDE SEQUENCE</scope>
    <source>
        <tissue evidence="5">Salivary glands</tissue>
    </source>
</reference>
<dbReference type="Gene3D" id="2.60.120.200">
    <property type="match status" value="1"/>
</dbReference>
<evidence type="ECO:0000313" key="5">
    <source>
        <dbReference type="EMBL" id="MBW38351.1"/>
    </source>
</evidence>
<dbReference type="InterPro" id="IPR031570">
    <property type="entry name" value="NBEA/BDCP_DUF4704"/>
</dbReference>
<feature type="transmembrane region" description="Helical" evidence="3">
    <location>
        <begin position="1134"/>
        <end position="1153"/>
    </location>
</feature>
<dbReference type="InterPro" id="IPR013320">
    <property type="entry name" value="ConA-like_dom_sf"/>
</dbReference>
<dbReference type="PANTHER" id="PTHR46108:SF4">
    <property type="entry name" value="BLUE CHEESE"/>
    <property type="match status" value="1"/>
</dbReference>
<accession>A0A2M4AC45</accession>
<keyword evidence="3" id="KW-0812">Transmembrane</keyword>
<dbReference type="GO" id="GO:0016301">
    <property type="term" value="F:kinase activity"/>
    <property type="evidence" value="ECO:0007669"/>
    <property type="project" value="UniProtKB-KW"/>
</dbReference>
<protein>
    <submittedName>
        <fullName evidence="5">Putative kinase a-anchor protein neurobeachin</fullName>
    </submittedName>
</protein>
<organism evidence="5">
    <name type="scientific">Anopheles triannulatus</name>
    <dbReference type="NCBI Taxonomy" id="58253"/>
    <lineage>
        <taxon>Eukaryota</taxon>
        <taxon>Metazoa</taxon>
        <taxon>Ecdysozoa</taxon>
        <taxon>Arthropoda</taxon>
        <taxon>Hexapoda</taxon>
        <taxon>Insecta</taxon>
        <taxon>Pterygota</taxon>
        <taxon>Neoptera</taxon>
        <taxon>Endopterygota</taxon>
        <taxon>Diptera</taxon>
        <taxon>Nematocera</taxon>
        <taxon>Culicoidea</taxon>
        <taxon>Culicidae</taxon>
        <taxon>Anophelinae</taxon>
        <taxon>Anopheles</taxon>
    </lineage>
</organism>
<dbReference type="InterPro" id="IPR051944">
    <property type="entry name" value="BEACH_domain_protein"/>
</dbReference>
<feature type="region of interest" description="Disordered" evidence="2">
    <location>
        <begin position="721"/>
        <end position="743"/>
    </location>
</feature>
<evidence type="ECO:0000256" key="3">
    <source>
        <dbReference type="SAM" id="Phobius"/>
    </source>
</evidence>
<keyword evidence="3" id="KW-1133">Transmembrane helix</keyword>
<dbReference type="Pfam" id="PF13385">
    <property type="entry name" value="Laminin_G_3"/>
    <property type="match status" value="1"/>
</dbReference>
<evidence type="ECO:0000256" key="2">
    <source>
        <dbReference type="SAM" id="MobiDB-lite"/>
    </source>
</evidence>
<feature type="domain" description="DUF4704" evidence="4">
    <location>
        <begin position="877"/>
        <end position="1078"/>
    </location>
</feature>
<keyword evidence="5" id="KW-0418">Kinase</keyword>
<name>A0A2M4AC45_9DIPT</name>
<feature type="transmembrane region" description="Helical" evidence="3">
    <location>
        <begin position="1101"/>
        <end position="1122"/>
    </location>
</feature>